<keyword evidence="4" id="KW-0547">Nucleotide-binding</keyword>
<evidence type="ECO:0000256" key="3">
    <source>
        <dbReference type="ARBA" id="ARBA00022722"/>
    </source>
</evidence>
<evidence type="ECO:0000256" key="5">
    <source>
        <dbReference type="ARBA" id="ARBA00022801"/>
    </source>
</evidence>
<dbReference type="AlphaFoldDB" id="A0A1G9B3P9"/>
<protein>
    <submittedName>
        <fullName evidence="6">Uncharacterized conserved protein, contains HEPN domain</fullName>
    </submittedName>
</protein>
<dbReference type="GO" id="GO:0000166">
    <property type="term" value="F:nucleotide binding"/>
    <property type="evidence" value="ECO:0007669"/>
    <property type="project" value="UniProtKB-KW"/>
</dbReference>
<evidence type="ECO:0000256" key="4">
    <source>
        <dbReference type="ARBA" id="ARBA00022741"/>
    </source>
</evidence>
<dbReference type="PANTHER" id="PTHR34139:SF1">
    <property type="entry name" value="RNASE MJ1380-RELATED"/>
    <property type="match status" value="1"/>
</dbReference>
<dbReference type="OrthoDB" id="955324at2"/>
<dbReference type="InterPro" id="IPR008201">
    <property type="entry name" value="HepT-like"/>
</dbReference>
<keyword evidence="1" id="KW-0597">Phosphoprotein</keyword>
<organism evidence="6 7">
    <name type="scientific">Catalinimonas alkaloidigena</name>
    <dbReference type="NCBI Taxonomy" id="1075417"/>
    <lineage>
        <taxon>Bacteria</taxon>
        <taxon>Pseudomonadati</taxon>
        <taxon>Bacteroidota</taxon>
        <taxon>Cytophagia</taxon>
        <taxon>Cytophagales</taxon>
        <taxon>Catalimonadaceae</taxon>
        <taxon>Catalinimonas</taxon>
    </lineage>
</organism>
<dbReference type="InterPro" id="IPR051813">
    <property type="entry name" value="HepT_RNase_toxin"/>
</dbReference>
<keyword evidence="5" id="KW-0378">Hydrolase</keyword>
<dbReference type="GO" id="GO:0016787">
    <property type="term" value="F:hydrolase activity"/>
    <property type="evidence" value="ECO:0007669"/>
    <property type="project" value="UniProtKB-KW"/>
</dbReference>
<dbReference type="RefSeq" id="WP_089680170.1">
    <property type="nucleotide sequence ID" value="NZ_FNFO01000002.1"/>
</dbReference>
<evidence type="ECO:0000313" key="7">
    <source>
        <dbReference type="Proteomes" id="UP000198510"/>
    </source>
</evidence>
<accession>A0A1G9B3P9</accession>
<gene>
    <name evidence="6" type="ORF">SAMN05421823_102482</name>
</gene>
<evidence type="ECO:0000256" key="2">
    <source>
        <dbReference type="ARBA" id="ARBA00022649"/>
    </source>
</evidence>
<dbReference type="EMBL" id="FNFO01000002">
    <property type="protein sequence ID" value="SDK33475.1"/>
    <property type="molecule type" value="Genomic_DNA"/>
</dbReference>
<dbReference type="PANTHER" id="PTHR34139">
    <property type="entry name" value="UPF0331 PROTEIN MJ0127"/>
    <property type="match status" value="1"/>
</dbReference>
<dbReference type="Pfam" id="PF01934">
    <property type="entry name" value="HepT-like"/>
    <property type="match status" value="1"/>
</dbReference>
<sequence>MTREEDQIHLNNIANCIQEIEAYTEGMDFNNFVQEEEVKASVVQNLQMIGEAATLLSDEFKEQFTAIELDTLDGLRNAHYNDEMEIDHHSLWGIIQNDLPLIRDIVGTASEQLDNEE</sequence>
<evidence type="ECO:0000256" key="1">
    <source>
        <dbReference type="ARBA" id="ARBA00022553"/>
    </source>
</evidence>
<reference evidence="6 7" key="1">
    <citation type="submission" date="2016-10" db="EMBL/GenBank/DDBJ databases">
        <authorList>
            <person name="de Groot N.N."/>
        </authorList>
    </citation>
    <scope>NUCLEOTIDE SEQUENCE [LARGE SCALE GENOMIC DNA]</scope>
    <source>
        <strain evidence="6 7">DSM 25186</strain>
    </source>
</reference>
<proteinExistence type="predicted"/>
<name>A0A1G9B3P9_9BACT</name>
<dbReference type="GO" id="GO:0110001">
    <property type="term" value="C:toxin-antitoxin complex"/>
    <property type="evidence" value="ECO:0007669"/>
    <property type="project" value="InterPro"/>
</dbReference>
<dbReference type="STRING" id="1075417.SAMN05421823_102482"/>
<keyword evidence="7" id="KW-1185">Reference proteome</keyword>
<keyword evidence="2" id="KW-1277">Toxin-antitoxin system</keyword>
<dbReference type="GO" id="GO:0004540">
    <property type="term" value="F:RNA nuclease activity"/>
    <property type="evidence" value="ECO:0007669"/>
    <property type="project" value="InterPro"/>
</dbReference>
<keyword evidence="3" id="KW-0540">Nuclease</keyword>
<dbReference type="Proteomes" id="UP000198510">
    <property type="component" value="Unassembled WGS sequence"/>
</dbReference>
<evidence type="ECO:0000313" key="6">
    <source>
        <dbReference type="EMBL" id="SDK33475.1"/>
    </source>
</evidence>